<accession>A0A7V5H4K6</accession>
<dbReference type="AlphaFoldDB" id="A0A7V5H4K6"/>
<dbReference type="EMBL" id="DRTD01000605">
    <property type="protein sequence ID" value="HHE55749.1"/>
    <property type="molecule type" value="Genomic_DNA"/>
</dbReference>
<sequence>MVKTDLSGNSESNGGSIYFKDPWYVDESNNQPDDFLPFSTPYSPTGNANETSGGVFLDQRYDIPNNPHYSVKAEAQQTFTVHDNVEVTGYFLGWEGDHVNFRTPNMDSSAVVFNAANAEARAVYKGHLASSVARATGYNNGRRLCKTNDGKLHLVYEDDNTIWYTYSTNNGQTWAKEYAISPRPYSQNLISHSFKNPSIATDGSRIYVVFEEVVQSNSATNHLIDFRKRENNSWRPIENISDGSWQGDWWNGPWSERPSISASGYGILIGWRDKTNGKIKMRYYNNNNWSSVRQIYANGYPEAICMVSETDYPLKLVFSENGQIKYISASYVNNSWIVSSVQNLSNYAPPMFGDHATPSASVDIYGYGYIAWEAMDQMMEEKHILYQKFNFTHYASSSSSVYSLALSTDSNLKNASLSYEQSSHYISVFFQDHDQIKRKRSSGSSWSLSSYGDGMYPNICPDKSVCAVWTKYTSAPYLLKTENFNGWLAKSSIAEVESFKRFYYPKSDSGYFTVDLKEFTANGQRLMFYQQLNSDTIALNGLSDFNYQLEVGENIEAGDLLSFWFVTDEQKYFLDEVQLNGDEAQSIIERSLSFDASQPVKGCVQIEFKEKEPFVINVVP</sequence>
<dbReference type="Proteomes" id="UP000886111">
    <property type="component" value="Unassembled WGS sequence"/>
</dbReference>
<protein>
    <submittedName>
        <fullName evidence="2">Uncharacterized protein</fullName>
    </submittedName>
</protein>
<gene>
    <name evidence="2" type="ORF">ENL21_08200</name>
</gene>
<comment type="caution">
    <text evidence="2">The sequence shown here is derived from an EMBL/GenBank/DDBJ whole genome shotgun (WGS) entry which is preliminary data.</text>
</comment>
<name>A0A7V5H4K6_CALAY</name>
<dbReference type="SUPFAM" id="SSF50969">
    <property type="entry name" value="YVTN repeat-like/Quinoprotein amine dehydrogenase"/>
    <property type="match status" value="1"/>
</dbReference>
<feature type="non-terminal residue" evidence="2">
    <location>
        <position position="620"/>
    </location>
</feature>
<proteinExistence type="predicted"/>
<feature type="compositionally biased region" description="Polar residues" evidence="1">
    <location>
        <begin position="40"/>
        <end position="52"/>
    </location>
</feature>
<evidence type="ECO:0000256" key="1">
    <source>
        <dbReference type="SAM" id="MobiDB-lite"/>
    </source>
</evidence>
<evidence type="ECO:0000313" key="2">
    <source>
        <dbReference type="EMBL" id="HHE55749.1"/>
    </source>
</evidence>
<reference evidence="2" key="1">
    <citation type="journal article" date="2020" name="mSystems">
        <title>Genome- and Community-Level Interaction Insights into Carbon Utilization and Element Cycling Functions of Hydrothermarchaeota in Hydrothermal Sediment.</title>
        <authorList>
            <person name="Zhou Z."/>
            <person name="Liu Y."/>
            <person name="Xu W."/>
            <person name="Pan J."/>
            <person name="Luo Z.H."/>
            <person name="Li M."/>
        </authorList>
    </citation>
    <scope>NUCLEOTIDE SEQUENCE [LARGE SCALE GENOMIC DNA]</scope>
    <source>
        <strain evidence="2">HyVt-76</strain>
    </source>
</reference>
<dbReference type="InterPro" id="IPR011044">
    <property type="entry name" value="Quino_amine_DH_bsu"/>
</dbReference>
<organism evidence="2">
    <name type="scientific">Caldithrix abyssi</name>
    <dbReference type="NCBI Taxonomy" id="187145"/>
    <lineage>
        <taxon>Bacteria</taxon>
        <taxon>Pseudomonadati</taxon>
        <taxon>Calditrichota</taxon>
        <taxon>Calditrichia</taxon>
        <taxon>Calditrichales</taxon>
        <taxon>Calditrichaceae</taxon>
        <taxon>Caldithrix</taxon>
    </lineage>
</organism>
<feature type="region of interest" description="Disordered" evidence="1">
    <location>
        <begin position="34"/>
        <end position="54"/>
    </location>
</feature>